<dbReference type="PANTHER" id="PTHR33121:SF70">
    <property type="entry name" value="SIGNALING PROTEIN YKOW"/>
    <property type="match status" value="1"/>
</dbReference>
<dbReference type="PANTHER" id="PTHR33121">
    <property type="entry name" value="CYCLIC DI-GMP PHOSPHODIESTERASE PDEF"/>
    <property type="match status" value="1"/>
</dbReference>
<dbReference type="Proteomes" id="UP000214596">
    <property type="component" value="Unassembled WGS sequence"/>
</dbReference>
<sequence length="53" mass="5952">VHFADELQVKLIAEGVETPAQAEHLKNMGVQYHQGYLYSKPLPYSLLAQQPIS</sequence>
<organism evidence="2 3">
    <name type="scientific">Vibrio parahaemolyticus</name>
    <dbReference type="NCBI Taxonomy" id="670"/>
    <lineage>
        <taxon>Bacteria</taxon>
        <taxon>Pseudomonadati</taxon>
        <taxon>Pseudomonadota</taxon>
        <taxon>Gammaproteobacteria</taxon>
        <taxon>Vibrionales</taxon>
        <taxon>Vibrionaceae</taxon>
        <taxon>Vibrio</taxon>
    </lineage>
</organism>
<dbReference type="InterPro" id="IPR001633">
    <property type="entry name" value="EAL_dom"/>
</dbReference>
<feature type="non-terminal residue" evidence="2">
    <location>
        <position position="1"/>
    </location>
</feature>
<dbReference type="InterPro" id="IPR035919">
    <property type="entry name" value="EAL_sf"/>
</dbReference>
<dbReference type="Pfam" id="PF00563">
    <property type="entry name" value="EAL"/>
    <property type="match status" value="1"/>
</dbReference>
<comment type="caution">
    <text evidence="2">The sequence shown here is derived from an EMBL/GenBank/DDBJ whole genome shotgun (WGS) entry which is preliminary data.</text>
</comment>
<dbReference type="InterPro" id="IPR050706">
    <property type="entry name" value="Cyclic-di-GMP_PDE-like"/>
</dbReference>
<dbReference type="GO" id="GO:0071111">
    <property type="term" value="F:cyclic-guanylate-specific phosphodiesterase activity"/>
    <property type="evidence" value="ECO:0007669"/>
    <property type="project" value="InterPro"/>
</dbReference>
<accession>A0A227GR67</accession>
<dbReference type="AlphaFoldDB" id="A0A227GR67"/>
<dbReference type="EMBL" id="NIXT01005664">
    <property type="protein sequence ID" value="OXD96255.1"/>
    <property type="molecule type" value="Genomic_DNA"/>
</dbReference>
<name>A0A227GR67_VIBPH</name>
<proteinExistence type="predicted"/>
<evidence type="ECO:0000259" key="1">
    <source>
        <dbReference type="PROSITE" id="PS50883"/>
    </source>
</evidence>
<feature type="domain" description="EAL" evidence="1">
    <location>
        <begin position="1"/>
        <end position="53"/>
    </location>
</feature>
<evidence type="ECO:0000313" key="2">
    <source>
        <dbReference type="EMBL" id="OXD96255.1"/>
    </source>
</evidence>
<protein>
    <recommendedName>
        <fullName evidence="1">EAL domain-containing protein</fullName>
    </recommendedName>
</protein>
<dbReference type="SUPFAM" id="SSF141868">
    <property type="entry name" value="EAL domain-like"/>
    <property type="match status" value="1"/>
</dbReference>
<evidence type="ECO:0000313" key="3">
    <source>
        <dbReference type="Proteomes" id="UP000214596"/>
    </source>
</evidence>
<gene>
    <name evidence="2" type="ORF">CA163_39895</name>
</gene>
<reference evidence="2 3" key="1">
    <citation type="journal article" date="2017" name="Appl. Environ. Microbiol.">
        <title>Parallel evolution of two clades of a major Atlantic endemic Vibrio parahaemolyticus pathogen lineage by independent acquisition of related pathogenicity islands.</title>
        <authorList>
            <person name="Xu F."/>
            <person name="Gonzalez-Escalona N."/>
            <person name="Drees K.P."/>
            <person name="Sebra R.P."/>
            <person name="Cooper V.S."/>
            <person name="Jones S.H."/>
            <person name="Whistler C.A."/>
        </authorList>
    </citation>
    <scope>NUCLEOTIDE SEQUENCE [LARGE SCALE GENOMIC DNA]</scope>
    <source>
        <strain evidence="2 3">MAVP-3</strain>
    </source>
</reference>
<dbReference type="Gene3D" id="3.20.20.450">
    <property type="entry name" value="EAL domain"/>
    <property type="match status" value="1"/>
</dbReference>
<dbReference type="PROSITE" id="PS50883">
    <property type="entry name" value="EAL"/>
    <property type="match status" value="1"/>
</dbReference>